<geneLocation type="mitochondrion" evidence="1"/>
<keyword evidence="1" id="KW-0496">Mitochondrion</keyword>
<accession>A0A6B9XVI2</accession>
<sequence>MPLYAQDQSLDTFLHAEKVRVDRHFPELVKGRRNTHICYYTRQSSRFDRSIGGGSFLRSSPLIRVSDKCTFPYRRCTIDSGV</sequence>
<evidence type="ECO:0000313" key="1">
    <source>
        <dbReference type="EMBL" id="QHR89996.1"/>
    </source>
</evidence>
<dbReference type="AlphaFoldDB" id="A0A6B9XVI2"/>
<organism evidence="1">
    <name type="scientific">Picea sitchensis</name>
    <name type="common">Sitka spruce</name>
    <name type="synonym">Pinus sitchensis</name>
    <dbReference type="NCBI Taxonomy" id="3332"/>
    <lineage>
        <taxon>Eukaryota</taxon>
        <taxon>Viridiplantae</taxon>
        <taxon>Streptophyta</taxon>
        <taxon>Embryophyta</taxon>
        <taxon>Tracheophyta</taxon>
        <taxon>Spermatophyta</taxon>
        <taxon>Pinopsida</taxon>
        <taxon>Pinidae</taxon>
        <taxon>Conifers I</taxon>
        <taxon>Pinales</taxon>
        <taxon>Pinaceae</taxon>
        <taxon>Picea</taxon>
    </lineage>
</organism>
<name>A0A6B9XVI2_PICSI</name>
<protein>
    <submittedName>
        <fullName evidence="1">Uncharacterized protein</fullName>
    </submittedName>
</protein>
<reference evidence="1" key="1">
    <citation type="submission" date="2019-03" db="EMBL/GenBank/DDBJ databases">
        <title>Largest Complete Mitochondrial Genome of a Gymnosperm, Sitka Spruce (Picea sitchensis), Indicates Complex Physical Structure.</title>
        <authorList>
            <person name="Jackman S.D."/>
            <person name="Coombe L."/>
            <person name="Warren R."/>
            <person name="Kirk H."/>
            <person name="Trinh E."/>
            <person name="McLeod T."/>
            <person name="Pleasance S."/>
            <person name="Pandoh P."/>
            <person name="Zhao Y."/>
            <person name="Coope R."/>
            <person name="Bousquet J."/>
            <person name="Bohlmann J.C."/>
            <person name="Jones S.J.M."/>
            <person name="Birol I."/>
        </authorList>
    </citation>
    <scope>NUCLEOTIDE SEQUENCE</scope>
    <source>
        <strain evidence="1">Q903</strain>
    </source>
</reference>
<dbReference type="EMBL" id="MK697699">
    <property type="protein sequence ID" value="QHR89996.1"/>
    <property type="molecule type" value="Genomic_DNA"/>
</dbReference>
<gene>
    <name evidence="1" type="primary">orf04041</name>
    <name evidence="1" type="ORF">Q903MT_gene4018</name>
</gene>
<proteinExistence type="predicted"/>